<protein>
    <submittedName>
        <fullName evidence="2">Uncharacterized protein</fullName>
    </submittedName>
</protein>
<organism evidence="2 3">
    <name type="scientific">Linnemannia hyalina</name>
    <dbReference type="NCBI Taxonomy" id="64524"/>
    <lineage>
        <taxon>Eukaryota</taxon>
        <taxon>Fungi</taxon>
        <taxon>Fungi incertae sedis</taxon>
        <taxon>Mucoromycota</taxon>
        <taxon>Mortierellomycotina</taxon>
        <taxon>Mortierellomycetes</taxon>
        <taxon>Mortierellales</taxon>
        <taxon>Mortierellaceae</taxon>
        <taxon>Linnemannia</taxon>
    </lineage>
</organism>
<feature type="compositionally biased region" description="Gly residues" evidence="1">
    <location>
        <begin position="197"/>
        <end position="206"/>
    </location>
</feature>
<comment type="caution">
    <text evidence="2">The sequence shown here is derived from an EMBL/GenBank/DDBJ whole genome shotgun (WGS) entry which is preliminary data.</text>
</comment>
<feature type="compositionally biased region" description="Basic residues" evidence="1">
    <location>
        <begin position="145"/>
        <end position="156"/>
    </location>
</feature>
<dbReference type="Proteomes" id="UP000707451">
    <property type="component" value="Unassembled WGS sequence"/>
</dbReference>
<sequence>MADILPQLIDFASQLDLQRVIVLQTTICLFGAIRSVPAYNIPLLFFGLYAYEHHDSVDPLQQFAGFTAFSILLDIVWCLLSPGIGFGEAIISALQLLKYRGDPFSNLGEGLNWTGQRSHGFGNGSAYQTLAEDERDAEEISIPRHHNYQHGRHRGSHQSSSFMTNSSRSGSVKSNRTGSGHNVELGHHGNGYDSSASGGGNSGHGVGPTPVSGTPGNSGAAAVSAMEERKNKVGQNVSEDEEEDVSSHDGTPSSGPVNAQAGYQPF</sequence>
<gene>
    <name evidence="2" type="ORF">KI688_003827</name>
</gene>
<evidence type="ECO:0000313" key="2">
    <source>
        <dbReference type="EMBL" id="KAG9063716.1"/>
    </source>
</evidence>
<feature type="compositionally biased region" description="Low complexity" evidence="1">
    <location>
        <begin position="207"/>
        <end position="219"/>
    </location>
</feature>
<reference evidence="2" key="1">
    <citation type="submission" date="2021-06" db="EMBL/GenBank/DDBJ databases">
        <title>Genome Sequence of Mortierella hyaline Strain SCG-10, a Cold-Adapted, Nitrate-Reducing Fungus Isolated from Soil in Minnesota, USA.</title>
        <authorList>
            <person name="Aldossari N."/>
        </authorList>
    </citation>
    <scope>NUCLEOTIDE SEQUENCE</scope>
    <source>
        <strain evidence="2">SCG-10</strain>
    </source>
</reference>
<name>A0A9P8BQ93_9FUNG</name>
<proteinExistence type="predicted"/>
<feature type="compositionally biased region" description="Polar residues" evidence="1">
    <location>
        <begin position="162"/>
        <end position="180"/>
    </location>
</feature>
<feature type="compositionally biased region" description="Polar residues" evidence="1">
    <location>
        <begin position="248"/>
        <end position="257"/>
    </location>
</feature>
<dbReference type="AlphaFoldDB" id="A0A9P8BQ93"/>
<dbReference type="OrthoDB" id="2500246at2759"/>
<evidence type="ECO:0000313" key="3">
    <source>
        <dbReference type="Proteomes" id="UP000707451"/>
    </source>
</evidence>
<feature type="region of interest" description="Disordered" evidence="1">
    <location>
        <begin position="145"/>
        <end position="266"/>
    </location>
</feature>
<keyword evidence="3" id="KW-1185">Reference proteome</keyword>
<evidence type="ECO:0000256" key="1">
    <source>
        <dbReference type="SAM" id="MobiDB-lite"/>
    </source>
</evidence>
<accession>A0A9P8BQ93</accession>
<dbReference type="EMBL" id="JAHRHY010000015">
    <property type="protein sequence ID" value="KAG9063716.1"/>
    <property type="molecule type" value="Genomic_DNA"/>
</dbReference>